<keyword evidence="10" id="KW-1185">Reference proteome</keyword>
<dbReference type="InterPro" id="IPR009057">
    <property type="entry name" value="Homeodomain-like_sf"/>
</dbReference>
<dbReference type="OrthoDB" id="10068367at2759"/>
<comment type="subcellular location">
    <subcellularLocation>
        <location evidence="1 5 6">Nucleus</location>
    </subcellularLocation>
</comment>
<proteinExistence type="predicted"/>
<evidence type="ECO:0000313" key="9">
    <source>
        <dbReference type="EMBL" id="CBY21484.1"/>
    </source>
</evidence>
<feature type="compositionally biased region" description="Polar residues" evidence="7">
    <location>
        <begin position="160"/>
        <end position="170"/>
    </location>
</feature>
<feature type="compositionally biased region" description="Low complexity" evidence="7">
    <location>
        <begin position="218"/>
        <end position="230"/>
    </location>
</feature>
<sequence length="482" mass="52614">MEKAFYDHSGWSSGPNLCGPAGPALYPTYQQQAHQLCSSCQSPFYPLHYEVHTLERLCPSCRATDKVNWETPLSTSLPVSLTTETSTTSNHQLNGTSHRSPITVPTTVTSPVTISGSSVSINQPSEIPKDRELNVQCFEYNGEIYAKEIWKARQEVLHENPSSSEQKSQGSPTPTPSPSSFDKSTLSGSTGHSIPETNSTVLHQKEAFSSLKADRISTYSAPSSSPYPISKVQDSTSDDGNLVIDDDHNGKPKRPRTILTTEQRKKFKAYFDSGGEKPSRKIREKLAAETGLTARVVQVWFQNQRAKKKKMAKKEQSVDLGHHGLMDPRRDFYGYSAGLSSGFDSYYSADFQAQVAATAAAVGATPQFHGTSYSSTFPSAYPPSPYGLPQPHPSPFSHLPEPPTAGLQSSAFSSPHSFGYPSSAPSISSPSFPAFLPPTLSSVNFNHELPPQESEPVISSTIETRELPIKNEQILDQTALQR</sequence>
<evidence type="ECO:0000256" key="5">
    <source>
        <dbReference type="PROSITE-ProRule" id="PRU00108"/>
    </source>
</evidence>
<dbReference type="CDD" id="cd00086">
    <property type="entry name" value="homeodomain"/>
    <property type="match status" value="1"/>
</dbReference>
<dbReference type="InterPro" id="IPR001356">
    <property type="entry name" value="HD"/>
</dbReference>
<evidence type="ECO:0000256" key="4">
    <source>
        <dbReference type="ARBA" id="ARBA00023242"/>
    </source>
</evidence>
<evidence type="ECO:0000256" key="3">
    <source>
        <dbReference type="ARBA" id="ARBA00023155"/>
    </source>
</evidence>
<feature type="compositionally biased region" description="Polar residues" evidence="7">
    <location>
        <begin position="85"/>
        <end position="99"/>
    </location>
</feature>
<evidence type="ECO:0000256" key="7">
    <source>
        <dbReference type="SAM" id="MobiDB-lite"/>
    </source>
</evidence>
<dbReference type="SUPFAM" id="SSF46689">
    <property type="entry name" value="Homeodomain-like"/>
    <property type="match status" value="1"/>
</dbReference>
<dbReference type="EMBL" id="FN653017">
    <property type="protein sequence ID" value="CBY21484.1"/>
    <property type="molecule type" value="Genomic_DNA"/>
</dbReference>
<dbReference type="PANTHER" id="PTHR24208:SF166">
    <property type="entry name" value="LIM HOMEOBOX TRANSCRIPTION FACTOR 1 ALPHA, ISOFORM B"/>
    <property type="match status" value="1"/>
</dbReference>
<keyword evidence="4 5" id="KW-0539">Nucleus</keyword>
<name>E4WWI0_OIKDI</name>
<feature type="compositionally biased region" description="Pro residues" evidence="7">
    <location>
        <begin position="384"/>
        <end position="394"/>
    </location>
</feature>
<dbReference type="InterPro" id="IPR017970">
    <property type="entry name" value="Homeobox_CS"/>
</dbReference>
<protein>
    <recommendedName>
        <fullName evidence="8">Homeobox domain-containing protein</fullName>
    </recommendedName>
</protein>
<dbReference type="InterPro" id="IPR050453">
    <property type="entry name" value="LIM_Homeobox_TF"/>
</dbReference>
<feature type="region of interest" description="Disordered" evidence="7">
    <location>
        <begin position="85"/>
        <end position="125"/>
    </location>
</feature>
<dbReference type="SMART" id="SM00389">
    <property type="entry name" value="HOX"/>
    <property type="match status" value="1"/>
</dbReference>
<feature type="compositionally biased region" description="Low complexity" evidence="7">
    <location>
        <begin position="100"/>
        <end position="121"/>
    </location>
</feature>
<dbReference type="GO" id="GO:0030182">
    <property type="term" value="P:neuron differentiation"/>
    <property type="evidence" value="ECO:0007669"/>
    <property type="project" value="TreeGrafter"/>
</dbReference>
<dbReference type="PANTHER" id="PTHR24208">
    <property type="entry name" value="LIM/HOMEOBOX PROTEIN LHX"/>
    <property type="match status" value="1"/>
</dbReference>
<dbReference type="Proteomes" id="UP000001307">
    <property type="component" value="Unassembled WGS sequence"/>
</dbReference>
<evidence type="ECO:0000313" key="10">
    <source>
        <dbReference type="Proteomes" id="UP000001307"/>
    </source>
</evidence>
<feature type="DNA-binding region" description="Homeobox" evidence="5">
    <location>
        <begin position="252"/>
        <end position="312"/>
    </location>
</feature>
<gene>
    <name evidence="9" type="ORF">GSOID_T00009252001</name>
</gene>
<dbReference type="GO" id="GO:0000977">
    <property type="term" value="F:RNA polymerase II transcription regulatory region sequence-specific DNA binding"/>
    <property type="evidence" value="ECO:0007669"/>
    <property type="project" value="TreeGrafter"/>
</dbReference>
<dbReference type="GO" id="GO:0005634">
    <property type="term" value="C:nucleus"/>
    <property type="evidence" value="ECO:0007669"/>
    <property type="project" value="UniProtKB-SubCell"/>
</dbReference>
<organism evidence="9">
    <name type="scientific">Oikopleura dioica</name>
    <name type="common">Tunicate</name>
    <dbReference type="NCBI Taxonomy" id="34765"/>
    <lineage>
        <taxon>Eukaryota</taxon>
        <taxon>Metazoa</taxon>
        <taxon>Chordata</taxon>
        <taxon>Tunicata</taxon>
        <taxon>Appendicularia</taxon>
        <taxon>Copelata</taxon>
        <taxon>Oikopleuridae</taxon>
        <taxon>Oikopleura</taxon>
    </lineage>
</organism>
<evidence type="ECO:0000259" key="8">
    <source>
        <dbReference type="PROSITE" id="PS50071"/>
    </source>
</evidence>
<feature type="region of interest" description="Disordered" evidence="7">
    <location>
        <begin position="384"/>
        <end position="412"/>
    </location>
</feature>
<dbReference type="PROSITE" id="PS00027">
    <property type="entry name" value="HOMEOBOX_1"/>
    <property type="match status" value="1"/>
</dbReference>
<dbReference type="Pfam" id="PF00046">
    <property type="entry name" value="Homeodomain"/>
    <property type="match status" value="1"/>
</dbReference>
<dbReference type="GO" id="GO:0000981">
    <property type="term" value="F:DNA-binding transcription factor activity, RNA polymerase II-specific"/>
    <property type="evidence" value="ECO:0007669"/>
    <property type="project" value="InterPro"/>
</dbReference>
<dbReference type="PROSITE" id="PS50071">
    <property type="entry name" value="HOMEOBOX_2"/>
    <property type="match status" value="1"/>
</dbReference>
<dbReference type="Gene3D" id="1.10.10.60">
    <property type="entry name" value="Homeodomain-like"/>
    <property type="match status" value="1"/>
</dbReference>
<dbReference type="InParanoid" id="E4WWI0"/>
<dbReference type="AlphaFoldDB" id="E4WWI0"/>
<feature type="compositionally biased region" description="Polar residues" evidence="7">
    <location>
        <begin position="181"/>
        <end position="201"/>
    </location>
</feature>
<keyword evidence="2 5" id="KW-0238">DNA-binding</keyword>
<feature type="region of interest" description="Disordered" evidence="7">
    <location>
        <begin position="157"/>
        <end position="201"/>
    </location>
</feature>
<evidence type="ECO:0000256" key="6">
    <source>
        <dbReference type="RuleBase" id="RU000682"/>
    </source>
</evidence>
<keyword evidence="3 5" id="KW-0371">Homeobox</keyword>
<evidence type="ECO:0000256" key="1">
    <source>
        <dbReference type="ARBA" id="ARBA00004123"/>
    </source>
</evidence>
<feature type="domain" description="Homeobox" evidence="8">
    <location>
        <begin position="250"/>
        <end position="311"/>
    </location>
</feature>
<evidence type="ECO:0000256" key="2">
    <source>
        <dbReference type="ARBA" id="ARBA00023125"/>
    </source>
</evidence>
<accession>E4WWI0</accession>
<feature type="region of interest" description="Disordered" evidence="7">
    <location>
        <begin position="218"/>
        <end position="262"/>
    </location>
</feature>
<reference evidence="9" key="1">
    <citation type="journal article" date="2010" name="Science">
        <title>Plasticity of animal genome architecture unmasked by rapid evolution of a pelagic tunicate.</title>
        <authorList>
            <person name="Denoeud F."/>
            <person name="Henriet S."/>
            <person name="Mungpakdee S."/>
            <person name="Aury J.M."/>
            <person name="Da Silva C."/>
            <person name="Brinkmann H."/>
            <person name="Mikhaleva J."/>
            <person name="Olsen L.C."/>
            <person name="Jubin C."/>
            <person name="Canestro C."/>
            <person name="Bouquet J.M."/>
            <person name="Danks G."/>
            <person name="Poulain J."/>
            <person name="Campsteijn C."/>
            <person name="Adamski M."/>
            <person name="Cross I."/>
            <person name="Yadetie F."/>
            <person name="Muffato M."/>
            <person name="Louis A."/>
            <person name="Butcher S."/>
            <person name="Tsagkogeorga G."/>
            <person name="Konrad A."/>
            <person name="Singh S."/>
            <person name="Jensen M.F."/>
            <person name="Cong E.H."/>
            <person name="Eikeseth-Otteraa H."/>
            <person name="Noel B."/>
            <person name="Anthouard V."/>
            <person name="Porcel B.M."/>
            <person name="Kachouri-Lafond R."/>
            <person name="Nishino A."/>
            <person name="Ugolini M."/>
            <person name="Chourrout P."/>
            <person name="Nishida H."/>
            <person name="Aasland R."/>
            <person name="Huzurbazar S."/>
            <person name="Westhof E."/>
            <person name="Delsuc F."/>
            <person name="Lehrach H."/>
            <person name="Reinhardt R."/>
            <person name="Weissenbach J."/>
            <person name="Roy S.W."/>
            <person name="Artiguenave F."/>
            <person name="Postlethwait J.H."/>
            <person name="Manak J.R."/>
            <person name="Thompson E.M."/>
            <person name="Jaillon O."/>
            <person name="Du Pasquier L."/>
            <person name="Boudinot P."/>
            <person name="Liberles D.A."/>
            <person name="Volff J.N."/>
            <person name="Philippe H."/>
            <person name="Lenhard B."/>
            <person name="Roest Crollius H."/>
            <person name="Wincker P."/>
            <person name="Chourrout D."/>
        </authorList>
    </citation>
    <scope>NUCLEOTIDE SEQUENCE [LARGE SCALE GENOMIC DNA]</scope>
</reference>